<dbReference type="AlphaFoldDB" id="A0A0S8GD15"/>
<proteinExistence type="predicted"/>
<accession>A0A0S8GD15</accession>
<reference evidence="1 2" key="1">
    <citation type="journal article" date="2015" name="Microbiome">
        <title>Genomic resolution of linkages in carbon, nitrogen, and sulfur cycling among widespread estuary sediment bacteria.</title>
        <authorList>
            <person name="Baker B.J."/>
            <person name="Lazar C.S."/>
            <person name="Teske A.P."/>
            <person name="Dick G.J."/>
        </authorList>
    </citation>
    <scope>NUCLEOTIDE SEQUENCE [LARGE SCALE GENOMIC DNA]</scope>
    <source>
        <strain evidence="1">SM23_40</strain>
    </source>
</reference>
<gene>
    <name evidence="1" type="ORF">AMJ82_04925</name>
</gene>
<protein>
    <submittedName>
        <fullName evidence="1">Uncharacterized protein</fullName>
    </submittedName>
</protein>
<evidence type="ECO:0000313" key="1">
    <source>
        <dbReference type="EMBL" id="KPK69740.1"/>
    </source>
</evidence>
<dbReference type="EMBL" id="LJUI01000029">
    <property type="protein sequence ID" value="KPK69740.1"/>
    <property type="molecule type" value="Genomic_DNA"/>
</dbReference>
<name>A0A0S8GD15_UNCT6</name>
<organism evidence="1 2">
    <name type="scientific">candidate division TA06 bacterium SM23_40</name>
    <dbReference type="NCBI Taxonomy" id="1703774"/>
    <lineage>
        <taxon>Bacteria</taxon>
        <taxon>Bacteria division TA06</taxon>
    </lineage>
</organism>
<sequence length="107" mass="11633">MASAISIAERSRVPWTRSRATRLARPASSSTSCRTPARIMALNSTIGSWWRSTVRTARPFSNTWRCGVGSAISVFSAADWTGLTVISVVNSSVMAISDRCMSVSYQQ</sequence>
<evidence type="ECO:0000313" key="2">
    <source>
        <dbReference type="Proteomes" id="UP000051717"/>
    </source>
</evidence>
<comment type="caution">
    <text evidence="1">The sequence shown here is derived from an EMBL/GenBank/DDBJ whole genome shotgun (WGS) entry which is preliminary data.</text>
</comment>
<dbReference type="Proteomes" id="UP000051717">
    <property type="component" value="Unassembled WGS sequence"/>
</dbReference>